<evidence type="ECO:0000313" key="2">
    <source>
        <dbReference type="Proteomes" id="UP000242415"/>
    </source>
</evidence>
<dbReference type="RefSeq" id="WP_091560014.1">
    <property type="nucleotide sequence ID" value="NZ_FNPH01000009.1"/>
</dbReference>
<accession>A0A1H3RU76</accession>
<reference evidence="2" key="1">
    <citation type="submission" date="2016-10" db="EMBL/GenBank/DDBJ databases">
        <authorList>
            <person name="Varghese N."/>
            <person name="Submissions S."/>
        </authorList>
    </citation>
    <scope>NUCLEOTIDE SEQUENCE [LARGE SCALE GENOMIC DNA]</scope>
    <source>
        <strain evidence="2">DSM 45245</strain>
    </source>
</reference>
<name>A0A1H3RU76_9ACTN</name>
<keyword evidence="2" id="KW-1185">Reference proteome</keyword>
<evidence type="ECO:0000313" key="1">
    <source>
        <dbReference type="EMBL" id="SDZ28449.1"/>
    </source>
</evidence>
<dbReference type="InterPro" id="IPR021527">
    <property type="entry name" value="DUF2795"/>
</dbReference>
<dbReference type="Proteomes" id="UP000242415">
    <property type="component" value="Unassembled WGS sequence"/>
</dbReference>
<dbReference type="OrthoDB" id="6161020at2"/>
<protein>
    <recommendedName>
        <fullName evidence="3">DUF2795 domain-containing protein</fullName>
    </recommendedName>
</protein>
<organism evidence="1 2">
    <name type="scientific">Micromonospora pattaloongensis</name>
    <dbReference type="NCBI Taxonomy" id="405436"/>
    <lineage>
        <taxon>Bacteria</taxon>
        <taxon>Bacillati</taxon>
        <taxon>Actinomycetota</taxon>
        <taxon>Actinomycetes</taxon>
        <taxon>Micromonosporales</taxon>
        <taxon>Micromonosporaceae</taxon>
        <taxon>Micromonospora</taxon>
    </lineage>
</organism>
<dbReference type="EMBL" id="FNPH01000009">
    <property type="protein sequence ID" value="SDZ28449.1"/>
    <property type="molecule type" value="Genomic_DNA"/>
</dbReference>
<dbReference type="STRING" id="405436.SAMN05444365_10936"/>
<proteinExistence type="predicted"/>
<dbReference type="Pfam" id="PF11387">
    <property type="entry name" value="DUF2795"/>
    <property type="match status" value="1"/>
</dbReference>
<sequence>MTVNPIQLQKFLGGLDYPVGKEDLLRRAQELGADTNVLQTIRSLPADRFNSPNDVSEALGELR</sequence>
<evidence type="ECO:0008006" key="3">
    <source>
        <dbReference type="Google" id="ProtNLM"/>
    </source>
</evidence>
<dbReference type="AlphaFoldDB" id="A0A1H3RU76"/>
<gene>
    <name evidence="1" type="ORF">SAMN05444365_10936</name>
</gene>